<dbReference type="PRINTS" id="PR00081">
    <property type="entry name" value="GDHRDH"/>
</dbReference>
<reference evidence="3" key="2">
    <citation type="journal article" date="2020" name="Microorganisms">
        <title>Osmotic Adaptation and Compatible Solute Biosynthesis of Phototrophic Bacteria as Revealed from Genome Analyses.</title>
        <authorList>
            <person name="Imhoff J.F."/>
            <person name="Rahn T."/>
            <person name="Kunzel S."/>
            <person name="Keller A."/>
            <person name="Neulinger S.C."/>
        </authorList>
    </citation>
    <scope>NUCLEOTIDE SEQUENCE</scope>
    <source>
        <strain evidence="3">LMG 28126</strain>
    </source>
</reference>
<dbReference type="InterPro" id="IPR002347">
    <property type="entry name" value="SDR_fam"/>
</dbReference>
<dbReference type="AlphaFoldDB" id="A0A934TKI8"/>
<dbReference type="RefSeq" id="WP_201157566.1">
    <property type="nucleotide sequence ID" value="NZ_NHSD01000275.1"/>
</dbReference>
<proteinExistence type="inferred from homology"/>
<name>A0A934TKI8_9RHOB</name>
<reference evidence="3" key="1">
    <citation type="submission" date="2017-05" db="EMBL/GenBank/DDBJ databases">
        <authorList>
            <person name="Imhoff J.F."/>
            <person name="Rahn T."/>
            <person name="Kuenzel S."/>
            <person name="Neulinger S.C."/>
        </authorList>
    </citation>
    <scope>NUCLEOTIDE SEQUENCE</scope>
    <source>
        <strain evidence="3">LMG 28126</strain>
    </source>
</reference>
<sequence length="269" mass="28490">MSFSIEGRTAIVTGAAHGLGQAIARHFADQGANVMFADMDEDALEAEVGALSEKHDTVRFFGGDLRERLTVANLLSATIDAFDRIDILVNASRQCMTTDPLAPDDDSVSVMLEQNLFASLRLAQAVARRMIAQAESAPEDVRAHGAIVNLSSIAAQCSQPELMGFSIASAAVDQMTRSLALALAPHHIRVNSVAFGSVMSASLREQIRDNADWRSEIRNHTPLGRIAAPSEVAEAAQFLASDAAGFLTGQVLTVDGGRTLLDAVAAPAH</sequence>
<dbReference type="FunFam" id="3.40.50.720:FF:000084">
    <property type="entry name" value="Short-chain dehydrogenase reductase"/>
    <property type="match status" value="1"/>
</dbReference>
<dbReference type="GO" id="GO:0016491">
    <property type="term" value="F:oxidoreductase activity"/>
    <property type="evidence" value="ECO:0007669"/>
    <property type="project" value="UniProtKB-KW"/>
</dbReference>
<dbReference type="PRINTS" id="PR00080">
    <property type="entry name" value="SDRFAMILY"/>
</dbReference>
<dbReference type="Pfam" id="PF13561">
    <property type="entry name" value="adh_short_C2"/>
    <property type="match status" value="1"/>
</dbReference>
<dbReference type="InterPro" id="IPR036291">
    <property type="entry name" value="NAD(P)-bd_dom_sf"/>
</dbReference>
<dbReference type="Proteomes" id="UP000706333">
    <property type="component" value="Unassembled WGS sequence"/>
</dbReference>
<organism evidence="3 4">
    <name type="scientific">Rhodobaculum claviforme</name>
    <dbReference type="NCBI Taxonomy" id="1549854"/>
    <lineage>
        <taxon>Bacteria</taxon>
        <taxon>Pseudomonadati</taxon>
        <taxon>Pseudomonadota</taxon>
        <taxon>Alphaproteobacteria</taxon>
        <taxon>Rhodobacterales</taxon>
        <taxon>Paracoccaceae</taxon>
        <taxon>Rhodobaculum</taxon>
    </lineage>
</organism>
<comment type="similarity">
    <text evidence="1">Belongs to the short-chain dehydrogenases/reductases (SDR) family.</text>
</comment>
<protein>
    <submittedName>
        <fullName evidence="3">Oxidoreductase</fullName>
    </submittedName>
</protein>
<keyword evidence="4" id="KW-1185">Reference proteome</keyword>
<comment type="caution">
    <text evidence="3">The sequence shown here is derived from an EMBL/GenBank/DDBJ whole genome shotgun (WGS) entry which is preliminary data.</text>
</comment>
<dbReference type="PANTHER" id="PTHR43639">
    <property type="entry name" value="OXIDOREDUCTASE, SHORT-CHAIN DEHYDROGENASE/REDUCTASE FAMILY (AFU_ORTHOLOGUE AFUA_5G02870)"/>
    <property type="match status" value="1"/>
</dbReference>
<keyword evidence="2" id="KW-0560">Oxidoreductase</keyword>
<dbReference type="CDD" id="cd05233">
    <property type="entry name" value="SDR_c"/>
    <property type="match status" value="1"/>
</dbReference>
<evidence type="ECO:0000256" key="1">
    <source>
        <dbReference type="ARBA" id="ARBA00006484"/>
    </source>
</evidence>
<dbReference type="Gene3D" id="3.40.50.720">
    <property type="entry name" value="NAD(P)-binding Rossmann-like Domain"/>
    <property type="match status" value="1"/>
</dbReference>
<dbReference type="EMBL" id="NHSD01000275">
    <property type="protein sequence ID" value="MBK5927814.1"/>
    <property type="molecule type" value="Genomic_DNA"/>
</dbReference>
<gene>
    <name evidence="3" type="ORF">CCR87_10815</name>
</gene>
<evidence type="ECO:0000313" key="4">
    <source>
        <dbReference type="Proteomes" id="UP000706333"/>
    </source>
</evidence>
<accession>A0A934TKI8</accession>
<dbReference type="SUPFAM" id="SSF51735">
    <property type="entry name" value="NAD(P)-binding Rossmann-fold domains"/>
    <property type="match status" value="1"/>
</dbReference>
<evidence type="ECO:0000313" key="3">
    <source>
        <dbReference type="EMBL" id="MBK5927814.1"/>
    </source>
</evidence>
<dbReference type="PANTHER" id="PTHR43639:SF1">
    <property type="entry name" value="SHORT-CHAIN DEHYDROGENASE_REDUCTASE FAMILY PROTEIN"/>
    <property type="match status" value="1"/>
</dbReference>
<evidence type="ECO:0000256" key="2">
    <source>
        <dbReference type="ARBA" id="ARBA00023002"/>
    </source>
</evidence>